<sequence>MPRCPFDIQELVDQCISFLSDSASDLLSCSLVARSWVNAAQSHLFRNIPPDRHLLAGRKVALLQWMKVNDTFRTSPHLLRHVRGLTLDTLGTPSERDIFTNICLLSFAHLDDVSISVPRPDLVSLKTLISRRTLRRLKLNIIIDDWSIFGAIWEYCSSSLRHIDLSCCLLLFDQPARFIPHRAEPVQLQSLRVWFWGSFVHPEDVYPRALYPFDLSHLTALSIRNDLGYPWDDVSLETVQFLDIDFKAEGPEIEISSFSNLSVFRVTIDASTLPIVLETLSAIPSSHHIRMIGISTGDDYDPNKVDCAQLDSTLANLSLPHPITVEVEVNSGSNCRSEFFPLLNLRNMLRFTERSNPDPIADGWWRNLVDTL</sequence>
<evidence type="ECO:0000313" key="1">
    <source>
        <dbReference type="EMBL" id="KAF7368591.1"/>
    </source>
</evidence>
<reference evidence="1" key="1">
    <citation type="submission" date="2020-05" db="EMBL/GenBank/DDBJ databases">
        <title>Mycena genomes resolve the evolution of fungal bioluminescence.</title>
        <authorList>
            <person name="Tsai I.J."/>
        </authorList>
    </citation>
    <scope>NUCLEOTIDE SEQUENCE</scope>
    <source>
        <strain evidence="1">CCC161011</strain>
    </source>
</reference>
<proteinExistence type="predicted"/>
<gene>
    <name evidence="1" type="ORF">MVEN_00182900</name>
</gene>
<evidence type="ECO:0000313" key="2">
    <source>
        <dbReference type="Proteomes" id="UP000620124"/>
    </source>
</evidence>
<dbReference type="AlphaFoldDB" id="A0A8H7DEH9"/>
<organism evidence="1 2">
    <name type="scientific">Mycena venus</name>
    <dbReference type="NCBI Taxonomy" id="2733690"/>
    <lineage>
        <taxon>Eukaryota</taxon>
        <taxon>Fungi</taxon>
        <taxon>Dikarya</taxon>
        <taxon>Basidiomycota</taxon>
        <taxon>Agaricomycotina</taxon>
        <taxon>Agaricomycetes</taxon>
        <taxon>Agaricomycetidae</taxon>
        <taxon>Agaricales</taxon>
        <taxon>Marasmiineae</taxon>
        <taxon>Mycenaceae</taxon>
        <taxon>Mycena</taxon>
    </lineage>
</organism>
<evidence type="ECO:0008006" key="3">
    <source>
        <dbReference type="Google" id="ProtNLM"/>
    </source>
</evidence>
<dbReference type="EMBL" id="JACAZI010000002">
    <property type="protein sequence ID" value="KAF7368591.1"/>
    <property type="molecule type" value="Genomic_DNA"/>
</dbReference>
<keyword evidence="2" id="KW-1185">Reference proteome</keyword>
<accession>A0A8H7DEH9</accession>
<comment type="caution">
    <text evidence="1">The sequence shown here is derived from an EMBL/GenBank/DDBJ whole genome shotgun (WGS) entry which is preliminary data.</text>
</comment>
<protein>
    <recommendedName>
        <fullName evidence="3">F-box domain-containing protein</fullName>
    </recommendedName>
</protein>
<name>A0A8H7DEH9_9AGAR</name>
<dbReference type="Proteomes" id="UP000620124">
    <property type="component" value="Unassembled WGS sequence"/>
</dbReference>
<dbReference type="OrthoDB" id="2935085at2759"/>